<dbReference type="OrthoDB" id="445357at2759"/>
<name>A0A9P0J037_9DIPT</name>
<reference evidence="3" key="1">
    <citation type="submission" date="2022-01" db="EMBL/GenBank/DDBJ databases">
        <authorList>
            <person name="King R."/>
        </authorList>
    </citation>
    <scope>NUCLEOTIDE SEQUENCE</scope>
</reference>
<feature type="region of interest" description="Disordered" evidence="1">
    <location>
        <begin position="348"/>
        <end position="412"/>
    </location>
</feature>
<proteinExistence type="predicted"/>
<accession>A0A9P0J037</accession>
<evidence type="ECO:0000313" key="4">
    <source>
        <dbReference type="Proteomes" id="UP001153620"/>
    </source>
</evidence>
<evidence type="ECO:0000256" key="2">
    <source>
        <dbReference type="SAM" id="Phobius"/>
    </source>
</evidence>
<evidence type="ECO:0000313" key="3">
    <source>
        <dbReference type="EMBL" id="CAH1722762.1"/>
    </source>
</evidence>
<protein>
    <submittedName>
        <fullName evidence="3">Uncharacterized protein</fullName>
    </submittedName>
</protein>
<dbReference type="EMBL" id="OU895878">
    <property type="protein sequence ID" value="CAH1722762.1"/>
    <property type="molecule type" value="Genomic_DNA"/>
</dbReference>
<sequence>MKNHWIIYLFIICHVCGLIYGNLELTQSYASQLNHPDKHGYQSVVPGTEKHKYGYQLKASGKHFHHTSTEKDGVRLGCYGYEVEGKQYVTQYVADARGYRLVTSEDQITVYPKFGAPEGKAQFGFRPFDDDDDAPRNVRYFFPKGCKGIDVQIDNSSRLRSLKIFDKSAKLPVTFKPVKPDTYFYNTPPPNYPGPSNIYAPNMIHVPTARPPLMIAHRPQTPQSTYLAPEKPTNTYLPPDSSSVAPEKPDITYLPPEQPDNTYLPPAEPENSYLPPEEPENTYLPPEEPENTYLPPEKPTNTYLTPDKPNNTYLPPQNPTNTYLPPVDSTSEEIPSVDLVTDEPDNIPIDPVPEETDNIPVDPVPEETDNIPVDPLPEIPDNTYLPPEEPDNTYLPPNEPDNTYIPPPTSNNTYIQPIDETDLLPPLCSTESCCKDSIGKVVIPIKLKGQNSNNCCNYAKLILPIKFFDDVDFKKFKQSLPQELDTNKIIRQILENLL</sequence>
<feature type="transmembrane region" description="Helical" evidence="2">
    <location>
        <begin position="5"/>
        <end position="23"/>
    </location>
</feature>
<feature type="compositionally biased region" description="Polar residues" evidence="1">
    <location>
        <begin position="299"/>
        <end position="331"/>
    </location>
</feature>
<keyword evidence="2" id="KW-0812">Transmembrane</keyword>
<dbReference type="AlphaFoldDB" id="A0A9P0J037"/>
<feature type="compositionally biased region" description="Polar residues" evidence="1">
    <location>
        <begin position="223"/>
        <end position="244"/>
    </location>
</feature>
<dbReference type="Proteomes" id="UP001153620">
    <property type="component" value="Chromosome 2"/>
</dbReference>
<reference evidence="3" key="2">
    <citation type="submission" date="2022-10" db="EMBL/GenBank/DDBJ databases">
        <authorList>
            <consortium name="ENA_rothamsted_submissions"/>
            <consortium name="culmorum"/>
            <person name="King R."/>
        </authorList>
    </citation>
    <scope>NUCLEOTIDE SEQUENCE</scope>
</reference>
<keyword evidence="2" id="KW-1133">Transmembrane helix</keyword>
<keyword evidence="2" id="KW-0472">Membrane</keyword>
<feature type="region of interest" description="Disordered" evidence="1">
    <location>
        <begin position="223"/>
        <end position="331"/>
    </location>
</feature>
<evidence type="ECO:0000256" key="1">
    <source>
        <dbReference type="SAM" id="MobiDB-lite"/>
    </source>
</evidence>
<organism evidence="3 4">
    <name type="scientific">Chironomus riparius</name>
    <dbReference type="NCBI Taxonomy" id="315576"/>
    <lineage>
        <taxon>Eukaryota</taxon>
        <taxon>Metazoa</taxon>
        <taxon>Ecdysozoa</taxon>
        <taxon>Arthropoda</taxon>
        <taxon>Hexapoda</taxon>
        <taxon>Insecta</taxon>
        <taxon>Pterygota</taxon>
        <taxon>Neoptera</taxon>
        <taxon>Endopterygota</taxon>
        <taxon>Diptera</taxon>
        <taxon>Nematocera</taxon>
        <taxon>Chironomoidea</taxon>
        <taxon>Chironomidae</taxon>
        <taxon>Chironominae</taxon>
        <taxon>Chironomus</taxon>
    </lineage>
</organism>
<keyword evidence="4" id="KW-1185">Reference proteome</keyword>
<gene>
    <name evidence="3" type="ORF">CHIRRI_LOCUS8569</name>
</gene>